<gene>
    <name evidence="2" type="ORF">AN908_06865</name>
    <name evidence="3" type="ORF">AN908_07345</name>
</gene>
<sequence>MTKIELLGNKNYAITVIAVGEPHDLQGLDNLVGVSIYGLQALTTRGIEAGDLRLLFVSEAQIGERFAHENDLNRKAESNKTEATGFLEQNRRVRAIKLRGHVSNALLMPLDSLAYTGLDTSSLKVGDTFDTVNGETVVRKYEVPGKGVQGKPGQPKIRQRVDQKLFPMHLDTEHLFRNMQVFRAPRRVVVTQKLHGTSIRIGRVPAARDKGWIERVVVNKWLGISTPETAYEDVAGSRRAIKGRDDNNHYYDSDIWAEYAKRLEGMIPENFIVYGELIGWESPEKPIMHGYTYDLKPGERELYVYRVATVNGQGVIADLSWEGVEQFCAAIGVKTVPTLDIQTIYSPMGLDDDQYLYEFTELLDVNYSTVGYPDAVPLSNPKSVDEGFCLRIEGQVPRIYKAKSPLFFEHETKLLDKGEVDLESVA</sequence>
<dbReference type="SUPFAM" id="SSF56091">
    <property type="entry name" value="DNA ligase/mRNA capping enzyme, catalytic domain"/>
    <property type="match status" value="1"/>
</dbReference>
<dbReference type="Proteomes" id="UP000037843">
    <property type="component" value="Unassembled WGS sequence"/>
</dbReference>
<dbReference type="Pfam" id="PF09414">
    <property type="entry name" value="RNA_ligase"/>
    <property type="match status" value="1"/>
</dbReference>
<proteinExistence type="predicted"/>
<evidence type="ECO:0000313" key="4">
    <source>
        <dbReference type="Proteomes" id="UP000037843"/>
    </source>
</evidence>
<feature type="domain" description="RNA ligase" evidence="1">
    <location>
        <begin position="187"/>
        <end position="394"/>
    </location>
</feature>
<organism evidence="3 4">
    <name type="scientific">Mycobacteroides immunogenum</name>
    <dbReference type="NCBI Taxonomy" id="83262"/>
    <lineage>
        <taxon>Bacteria</taxon>
        <taxon>Bacillati</taxon>
        <taxon>Actinomycetota</taxon>
        <taxon>Actinomycetes</taxon>
        <taxon>Mycobacteriales</taxon>
        <taxon>Mycobacteriaceae</taxon>
        <taxon>Mycobacteroides</taxon>
    </lineage>
</organism>
<dbReference type="EMBL" id="LJFO01000003">
    <property type="protein sequence ID" value="KPG14288.1"/>
    <property type="molecule type" value="Genomic_DNA"/>
</dbReference>
<dbReference type="EMBL" id="LJFO01000003">
    <property type="protein sequence ID" value="KPG14360.1"/>
    <property type="molecule type" value="Genomic_DNA"/>
</dbReference>
<comment type="caution">
    <text evidence="3">The sequence shown here is derived from an EMBL/GenBank/DDBJ whole genome shotgun (WGS) entry which is preliminary data.</text>
</comment>
<evidence type="ECO:0000313" key="3">
    <source>
        <dbReference type="EMBL" id="KPG14360.1"/>
    </source>
</evidence>
<reference evidence="3 4" key="1">
    <citation type="submission" date="2015-09" db="EMBL/GenBank/DDBJ databases">
        <title>Genome Sequences of Mycobacterium immunogenum Isolates, Recuperated from a Chloraminated Drinking Water Distribution System Simulator Subjected to Episodes of Nitrification.</title>
        <authorList>
            <person name="Gomez-Alvarez V."/>
            <person name="Revetta R.P."/>
        </authorList>
    </citation>
    <scope>NUCLEOTIDE SEQUENCE [LARGE SCALE GENOMIC DNA]</scope>
    <source>
        <strain evidence="3 4">H008</strain>
    </source>
</reference>
<dbReference type="AlphaFoldDB" id="A0A7V8LR34"/>
<accession>A0A7V8LR34</accession>
<evidence type="ECO:0000259" key="1">
    <source>
        <dbReference type="Pfam" id="PF09414"/>
    </source>
</evidence>
<protein>
    <recommendedName>
        <fullName evidence="1">RNA ligase domain-containing protein</fullName>
    </recommendedName>
</protein>
<evidence type="ECO:0000313" key="2">
    <source>
        <dbReference type="EMBL" id="KPG14288.1"/>
    </source>
</evidence>
<dbReference type="InterPro" id="IPR021122">
    <property type="entry name" value="RNA_ligase_dom_REL/Rnl2"/>
</dbReference>
<name>A0A7V8LR34_9MYCO</name>
<dbReference type="RefSeq" id="WP_054173055.1">
    <property type="nucleotide sequence ID" value="NZ_LJFO01000003.1"/>
</dbReference>